<sequence length="235" mass="26191">MRLLVFNVRITFSSFLSLSLSLFLFCLVCFARVAAQTARLPVFLLPYFPVPLVNNTPARAERIQITGTVNMEKVKRHLCSCGADYIIPKICEFPESCATAELAAERLSCSPSMIAKSLSFTLMGKKRGVDCIPIVILVSGDAKVNNNKYRNKFVRRPVLIRREEVEELVGFAPGGVCPFGVNENVRVYLDISLRRFETVHVAAGTANSTAPMSIKELERFSGFVEWVDVCDGWTE</sequence>
<evidence type="ECO:0000313" key="2">
    <source>
        <dbReference type="EMBL" id="EAN89070.1"/>
    </source>
</evidence>
<dbReference type="InParanoid" id="Q4D973"/>
<protein>
    <recommendedName>
        <fullName evidence="1">YbaK/aminoacyl-tRNA synthetase-associated domain-containing protein</fullName>
    </recommendedName>
</protein>
<feature type="domain" description="YbaK/aminoacyl-tRNA synthetase-associated" evidence="1">
    <location>
        <begin position="95"/>
        <end position="220"/>
    </location>
</feature>
<gene>
    <name evidence="2" type="ORF">Tc00.1047053506691.40</name>
</gene>
<dbReference type="InterPro" id="IPR007214">
    <property type="entry name" value="YbaK/aa-tRNA-synth-assoc-dom"/>
</dbReference>
<dbReference type="PANTHER" id="PTHR30411">
    <property type="entry name" value="CYTOPLASMIC PROTEIN"/>
    <property type="match status" value="1"/>
</dbReference>
<dbReference type="Proteomes" id="UP000002296">
    <property type="component" value="Unassembled WGS sequence"/>
</dbReference>
<dbReference type="CDD" id="cd04333">
    <property type="entry name" value="ProX_deacylase"/>
    <property type="match status" value="1"/>
</dbReference>
<name>Q4D973_TRYCC</name>
<accession>Q4D973</accession>
<dbReference type="RefSeq" id="XP_810921.1">
    <property type="nucleotide sequence ID" value="XM_805828.1"/>
</dbReference>
<dbReference type="STRING" id="353153.Q4D973"/>
<comment type="caution">
    <text evidence="2">The sequence shown here is derived from an EMBL/GenBank/DDBJ whole genome shotgun (WGS) entry which is preliminary data.</text>
</comment>
<dbReference type="Pfam" id="PF04073">
    <property type="entry name" value="tRNA_edit"/>
    <property type="match status" value="1"/>
</dbReference>
<dbReference type="GO" id="GO:0002161">
    <property type="term" value="F:aminoacyl-tRNA deacylase activity"/>
    <property type="evidence" value="ECO:0007669"/>
    <property type="project" value="InterPro"/>
</dbReference>
<dbReference type="Gene3D" id="3.90.960.10">
    <property type="entry name" value="YbaK/aminoacyl-tRNA synthetase-associated domain"/>
    <property type="match status" value="1"/>
</dbReference>
<dbReference type="eggNOG" id="ENOG502S5MJ">
    <property type="taxonomic scope" value="Eukaryota"/>
</dbReference>
<proteinExistence type="predicted"/>
<dbReference type="OMA" id="YKEKFAC"/>
<evidence type="ECO:0000259" key="1">
    <source>
        <dbReference type="Pfam" id="PF04073"/>
    </source>
</evidence>
<evidence type="ECO:0000313" key="3">
    <source>
        <dbReference type="Proteomes" id="UP000002296"/>
    </source>
</evidence>
<dbReference type="SUPFAM" id="SSF55826">
    <property type="entry name" value="YbaK/ProRS associated domain"/>
    <property type="match status" value="1"/>
</dbReference>
<dbReference type="AlphaFoldDB" id="Q4D973"/>
<reference evidence="2 3" key="1">
    <citation type="journal article" date="2005" name="Science">
        <title>The genome sequence of Trypanosoma cruzi, etiologic agent of Chagas disease.</title>
        <authorList>
            <person name="El-Sayed N.M."/>
            <person name="Myler P.J."/>
            <person name="Bartholomeu D.C."/>
            <person name="Nilsson D."/>
            <person name="Aggarwal G."/>
            <person name="Tran A.N."/>
            <person name="Ghedin E."/>
            <person name="Worthey E.A."/>
            <person name="Delcher A.L."/>
            <person name="Blandin G."/>
            <person name="Westenberger S.J."/>
            <person name="Caler E."/>
            <person name="Cerqueira G.C."/>
            <person name="Branche C."/>
            <person name="Haas B."/>
            <person name="Anupama A."/>
            <person name="Arner E."/>
            <person name="Aslund L."/>
            <person name="Attipoe P."/>
            <person name="Bontempi E."/>
            <person name="Bringaud F."/>
            <person name="Burton P."/>
            <person name="Cadag E."/>
            <person name="Campbell D.A."/>
            <person name="Carrington M."/>
            <person name="Crabtree J."/>
            <person name="Darban H."/>
            <person name="da Silveira J.F."/>
            <person name="de Jong P."/>
            <person name="Edwards K."/>
            <person name="Englund P.T."/>
            <person name="Fazelina G."/>
            <person name="Feldblyum T."/>
            <person name="Ferella M."/>
            <person name="Frasch A.C."/>
            <person name="Gull K."/>
            <person name="Horn D."/>
            <person name="Hou L."/>
            <person name="Huang Y."/>
            <person name="Kindlund E."/>
            <person name="Klingbeil M."/>
            <person name="Kluge S."/>
            <person name="Koo H."/>
            <person name="Lacerda D."/>
            <person name="Levin M.J."/>
            <person name="Lorenzi H."/>
            <person name="Louie T."/>
            <person name="Machado C.R."/>
            <person name="McCulloch R."/>
            <person name="McKenna A."/>
            <person name="Mizuno Y."/>
            <person name="Mottram J.C."/>
            <person name="Nelson S."/>
            <person name="Ochaya S."/>
            <person name="Osoegawa K."/>
            <person name="Pai G."/>
            <person name="Parsons M."/>
            <person name="Pentony M."/>
            <person name="Pettersson U."/>
            <person name="Pop M."/>
            <person name="Ramirez J.L."/>
            <person name="Rinta J."/>
            <person name="Robertson L."/>
            <person name="Salzberg S.L."/>
            <person name="Sanchez D.O."/>
            <person name="Seyler A."/>
            <person name="Sharma R."/>
            <person name="Shetty J."/>
            <person name="Simpson A.J."/>
            <person name="Sisk E."/>
            <person name="Tammi M.T."/>
            <person name="Tarleton R."/>
            <person name="Teixeira S."/>
            <person name="Van Aken S."/>
            <person name="Vogt C."/>
            <person name="Ward P.N."/>
            <person name="Wickstead B."/>
            <person name="Wortman J."/>
            <person name="White O."/>
            <person name="Fraser C.M."/>
            <person name="Stuart K.D."/>
            <person name="Andersson B."/>
        </authorList>
    </citation>
    <scope>NUCLEOTIDE SEQUENCE [LARGE SCALE GENOMIC DNA]</scope>
    <source>
        <strain evidence="2 3">CL Brener</strain>
    </source>
</reference>
<dbReference type="PaxDb" id="353153-Q4D973"/>
<dbReference type="PANTHER" id="PTHR30411:SF1">
    <property type="entry name" value="CYTOPLASMIC PROTEIN"/>
    <property type="match status" value="1"/>
</dbReference>
<dbReference type="GeneID" id="3541803"/>
<organism evidence="2 3">
    <name type="scientific">Trypanosoma cruzi (strain CL Brener)</name>
    <dbReference type="NCBI Taxonomy" id="353153"/>
    <lineage>
        <taxon>Eukaryota</taxon>
        <taxon>Discoba</taxon>
        <taxon>Euglenozoa</taxon>
        <taxon>Kinetoplastea</taxon>
        <taxon>Metakinetoplastina</taxon>
        <taxon>Trypanosomatida</taxon>
        <taxon>Trypanosomatidae</taxon>
        <taxon>Trypanosoma</taxon>
        <taxon>Schizotrypanum</taxon>
    </lineage>
</organism>
<dbReference type="InterPro" id="IPR036754">
    <property type="entry name" value="YbaK/aa-tRNA-synt-asso_dom_sf"/>
</dbReference>
<dbReference type="EMBL" id="AAHK01000790">
    <property type="protein sequence ID" value="EAN89070.1"/>
    <property type="molecule type" value="Genomic_DNA"/>
</dbReference>
<dbReference type="SMR" id="Q4D973"/>
<keyword evidence="3" id="KW-1185">Reference proteome</keyword>
<dbReference type="KEGG" id="tcr:506691.40"/>